<keyword evidence="2" id="KW-1185">Reference proteome</keyword>
<organism evidence="1 2">
    <name type="scientific">Nepenthes gracilis</name>
    <name type="common">Slender pitcher plant</name>
    <dbReference type="NCBI Taxonomy" id="150966"/>
    <lineage>
        <taxon>Eukaryota</taxon>
        <taxon>Viridiplantae</taxon>
        <taxon>Streptophyta</taxon>
        <taxon>Embryophyta</taxon>
        <taxon>Tracheophyta</taxon>
        <taxon>Spermatophyta</taxon>
        <taxon>Magnoliopsida</taxon>
        <taxon>eudicotyledons</taxon>
        <taxon>Gunneridae</taxon>
        <taxon>Pentapetalae</taxon>
        <taxon>Caryophyllales</taxon>
        <taxon>Nepenthaceae</taxon>
        <taxon>Nepenthes</taxon>
    </lineage>
</organism>
<name>A0AAD3RYM3_NEPGR</name>
<evidence type="ECO:0000313" key="2">
    <source>
        <dbReference type="Proteomes" id="UP001279734"/>
    </source>
</evidence>
<gene>
    <name evidence="1" type="ORF">Nepgr_002952</name>
</gene>
<dbReference type="Proteomes" id="UP001279734">
    <property type="component" value="Unassembled WGS sequence"/>
</dbReference>
<evidence type="ECO:0000313" key="1">
    <source>
        <dbReference type="EMBL" id="GMH01113.1"/>
    </source>
</evidence>
<reference evidence="1" key="1">
    <citation type="submission" date="2023-05" db="EMBL/GenBank/DDBJ databases">
        <title>Nepenthes gracilis genome sequencing.</title>
        <authorList>
            <person name="Fukushima K."/>
        </authorList>
    </citation>
    <scope>NUCLEOTIDE SEQUENCE</scope>
    <source>
        <strain evidence="1">SING2019-196</strain>
    </source>
</reference>
<dbReference type="EMBL" id="BSYO01000002">
    <property type="protein sequence ID" value="GMH01113.1"/>
    <property type="molecule type" value="Genomic_DNA"/>
</dbReference>
<proteinExistence type="predicted"/>
<accession>A0AAD3RYM3</accession>
<dbReference type="AlphaFoldDB" id="A0AAD3RYM3"/>
<protein>
    <submittedName>
        <fullName evidence="1">Uncharacterized protein</fullName>
    </submittedName>
</protein>
<comment type="caution">
    <text evidence="1">The sequence shown here is derived from an EMBL/GenBank/DDBJ whole genome shotgun (WGS) entry which is preliminary data.</text>
</comment>
<sequence length="94" mass="9872">MGLPVASVPSIHQCTSTAAEPMTCADATAFASIVGTSATFPAAAESLLQQQQSPMPLSFQGSGSMYEEMGALGDQRQNFIYQYGFEGSSVYSSF</sequence>